<dbReference type="InterPro" id="IPR050091">
    <property type="entry name" value="PKS_NRPS_Biosynth_Enz"/>
</dbReference>
<dbReference type="SMART" id="SM00825">
    <property type="entry name" value="PKS_KS"/>
    <property type="match status" value="1"/>
</dbReference>
<dbReference type="GO" id="GO:0006633">
    <property type="term" value="P:fatty acid biosynthetic process"/>
    <property type="evidence" value="ECO:0007669"/>
    <property type="project" value="TreeGrafter"/>
</dbReference>
<dbReference type="EMBL" id="JAAAPX010000106">
    <property type="protein sequence ID" value="KAF4231152.1"/>
    <property type="molecule type" value="Genomic_DNA"/>
</dbReference>
<dbReference type="InterPro" id="IPR020841">
    <property type="entry name" value="PKS_Beta-ketoAc_synthase_dom"/>
</dbReference>
<name>A0A8H4HDX8_9EURO</name>
<accession>A0A8H4HDX8</accession>
<keyword evidence="2" id="KW-0597">Phosphoprotein</keyword>
<comment type="caution">
    <text evidence="4">The sequence shown here is derived from an EMBL/GenBank/DDBJ whole genome shotgun (WGS) entry which is preliminary data.</text>
</comment>
<dbReference type="Gene3D" id="3.40.47.10">
    <property type="match status" value="1"/>
</dbReference>
<dbReference type="InterPro" id="IPR014030">
    <property type="entry name" value="Ketoacyl_synth_N"/>
</dbReference>
<dbReference type="Gene3D" id="3.30.559.10">
    <property type="entry name" value="Chloramphenicol acetyltransferase-like domain"/>
    <property type="match status" value="1"/>
</dbReference>
<keyword evidence="5" id="KW-1185">Reference proteome</keyword>
<dbReference type="PANTHER" id="PTHR43775">
    <property type="entry name" value="FATTY ACID SYNTHASE"/>
    <property type="match status" value="1"/>
</dbReference>
<gene>
    <name evidence="4" type="ORF">CNMCM6805_000241</name>
</gene>
<proteinExistence type="predicted"/>
<dbReference type="Pfam" id="PF00755">
    <property type="entry name" value="Carn_acyltransf"/>
    <property type="match status" value="1"/>
</dbReference>
<dbReference type="Pfam" id="PF00109">
    <property type="entry name" value="ketoacyl-synt"/>
    <property type="match status" value="1"/>
</dbReference>
<evidence type="ECO:0000313" key="4">
    <source>
        <dbReference type="EMBL" id="KAF4231152.1"/>
    </source>
</evidence>
<dbReference type="InterPro" id="IPR039551">
    <property type="entry name" value="Cho/carn_acyl_trans"/>
</dbReference>
<dbReference type="GO" id="GO:0004312">
    <property type="term" value="F:fatty acid synthase activity"/>
    <property type="evidence" value="ECO:0007669"/>
    <property type="project" value="TreeGrafter"/>
</dbReference>
<dbReference type="OrthoDB" id="329835at2759"/>
<dbReference type="PANTHER" id="PTHR43775:SF37">
    <property type="entry name" value="SI:DKEY-61P9.11"/>
    <property type="match status" value="1"/>
</dbReference>
<evidence type="ECO:0000256" key="2">
    <source>
        <dbReference type="ARBA" id="ARBA00022553"/>
    </source>
</evidence>
<dbReference type="SUPFAM" id="SSF53901">
    <property type="entry name" value="Thiolase-like"/>
    <property type="match status" value="1"/>
</dbReference>
<reference evidence="4" key="2">
    <citation type="submission" date="2020-04" db="EMBL/GenBank/DDBJ databases">
        <authorList>
            <person name="Santos R.A.C."/>
            <person name="Steenwyk J.L."/>
            <person name="Rivero-Menendez O."/>
            <person name="Mead M.E."/>
            <person name="Silva L.P."/>
            <person name="Bastos R.W."/>
            <person name="Alastruey-Izquierdo A."/>
            <person name="Goldman G.H."/>
            <person name="Rokas A."/>
        </authorList>
    </citation>
    <scope>NUCLEOTIDE SEQUENCE</scope>
    <source>
        <strain evidence="4">CNM-CM6805</strain>
    </source>
</reference>
<dbReference type="InterPro" id="IPR023213">
    <property type="entry name" value="CAT-like_dom_sf"/>
</dbReference>
<evidence type="ECO:0000259" key="3">
    <source>
        <dbReference type="PROSITE" id="PS52004"/>
    </source>
</evidence>
<dbReference type="PROSITE" id="PS52004">
    <property type="entry name" value="KS3_2"/>
    <property type="match status" value="1"/>
</dbReference>
<evidence type="ECO:0000256" key="1">
    <source>
        <dbReference type="ARBA" id="ARBA00022450"/>
    </source>
</evidence>
<dbReference type="AlphaFoldDB" id="A0A8H4HDX8"/>
<protein>
    <recommendedName>
        <fullName evidence="3">Ketosynthase family 3 (KS3) domain-containing protein</fullName>
    </recommendedName>
</protein>
<dbReference type="CDD" id="cd00833">
    <property type="entry name" value="PKS"/>
    <property type="match status" value="1"/>
</dbReference>
<dbReference type="SUPFAM" id="SSF52777">
    <property type="entry name" value="CoA-dependent acyltransferases"/>
    <property type="match status" value="1"/>
</dbReference>
<organism evidence="4 5">
    <name type="scientific">Aspergillus fumigatiaffinis</name>
    <dbReference type="NCBI Taxonomy" id="340414"/>
    <lineage>
        <taxon>Eukaryota</taxon>
        <taxon>Fungi</taxon>
        <taxon>Dikarya</taxon>
        <taxon>Ascomycota</taxon>
        <taxon>Pezizomycotina</taxon>
        <taxon>Eurotiomycetes</taxon>
        <taxon>Eurotiomycetidae</taxon>
        <taxon>Eurotiales</taxon>
        <taxon>Aspergillaceae</taxon>
        <taxon>Aspergillus</taxon>
        <taxon>Aspergillus subgen. Fumigati</taxon>
    </lineage>
</organism>
<sequence length="432" mass="48131">MDYCTGMIGSPTYINSIYLQGRRHHCSLDNAFCTVESQIFYCLSFQALSATPAPIAIIGVGCRLPGGASDLDKLWKLLSEGRSGRKEIPADRWAAEEWFDAHPDAKESIVTKHGFFLEEDISQFDAKFFGISSIEAHAMDPQQRLFLMTTFEALEDAAIPVETLRGSNTGRVRQDVEAVVDPASLKEIPLVMTTTEIEAHMMMLRDKYTATTGRKIYTLHLIPLFGKAVLLAHAVPIKATVDLTIQLASRLYFGYLPASWETVSTAHFHLGRPEIVQVVLKSVVDFCDAALDGSVPRAEARVQLLQAAREMNAQIVKGGEGRNYFRLMDVLEVMSHEAVDEGAADAVPELFTDPVWQRSYPRLIMQTMIEKKLAQDPGYTMEDPENVWMNYTVNEDSLEVCYVSPRTGAERFKAALDRAADIVKTIIQAGQE</sequence>
<dbReference type="InterPro" id="IPR016039">
    <property type="entry name" value="Thiolase-like"/>
</dbReference>
<evidence type="ECO:0000313" key="5">
    <source>
        <dbReference type="Proteomes" id="UP000653565"/>
    </source>
</evidence>
<dbReference type="Proteomes" id="UP000653565">
    <property type="component" value="Unassembled WGS sequence"/>
</dbReference>
<reference evidence="4" key="1">
    <citation type="journal article" date="2020" name="bioRxiv">
        <title>Genomic and phenotypic heterogeneity of clinical isolates of the human pathogens Aspergillus fumigatus, Aspergillus lentulus and Aspergillus fumigatiaffinis.</title>
        <authorList>
            <person name="dos Santos R.A.C."/>
            <person name="Steenwyk J.L."/>
            <person name="Rivero-Menendez O."/>
            <person name="Mead M.E."/>
            <person name="Silva L.P."/>
            <person name="Bastos R.W."/>
            <person name="Alastruey-Izquierdo A."/>
            <person name="Goldman G.H."/>
            <person name="Rokas A."/>
        </authorList>
    </citation>
    <scope>NUCLEOTIDE SEQUENCE</scope>
    <source>
        <strain evidence="4">CNM-CM6805</strain>
    </source>
</reference>
<keyword evidence="1" id="KW-0596">Phosphopantetheine</keyword>
<feature type="domain" description="Ketosynthase family 3 (KS3)" evidence="3">
    <location>
        <begin position="52"/>
        <end position="432"/>
    </location>
</feature>